<dbReference type="InParanoid" id="A5E3B6"/>
<dbReference type="GO" id="GO:1904462">
    <property type="term" value="P:ergosteryl 3-beta-D-glucoside catabolic process"/>
    <property type="evidence" value="ECO:0007669"/>
    <property type="project" value="EnsemblFungi"/>
</dbReference>
<dbReference type="SUPFAM" id="SSF51445">
    <property type="entry name" value="(Trans)glycosidases"/>
    <property type="match status" value="1"/>
</dbReference>
<dbReference type="AlphaFoldDB" id="A5E3B6"/>
<evidence type="ECO:0000256" key="4">
    <source>
        <dbReference type="SAM" id="MobiDB-lite"/>
    </source>
</evidence>
<dbReference type="InterPro" id="IPR041036">
    <property type="entry name" value="GH5_C"/>
</dbReference>
<dbReference type="OrthoDB" id="9971853at2759"/>
<dbReference type="Pfam" id="PF00150">
    <property type="entry name" value="Cellulase"/>
    <property type="match status" value="1"/>
</dbReference>
<dbReference type="GO" id="GO:0050295">
    <property type="term" value="F:steryl-beta-glucosidase activity"/>
    <property type="evidence" value="ECO:0007669"/>
    <property type="project" value="EnsemblFungi"/>
</dbReference>
<evidence type="ECO:0000256" key="2">
    <source>
        <dbReference type="ARBA" id="ARBA00022801"/>
    </source>
</evidence>
<dbReference type="Pfam" id="PF18564">
    <property type="entry name" value="Glyco_hydro_5_C"/>
    <property type="match status" value="1"/>
</dbReference>
<evidence type="ECO:0000256" key="3">
    <source>
        <dbReference type="ARBA" id="ARBA00023295"/>
    </source>
</evidence>
<evidence type="ECO:0000259" key="6">
    <source>
        <dbReference type="Pfam" id="PF18564"/>
    </source>
</evidence>
<dbReference type="VEuPathDB" id="FungiDB:LELG_04103"/>
<dbReference type="PANTHER" id="PTHR31308">
    <property type="match status" value="1"/>
</dbReference>
<dbReference type="FunCoup" id="A5E3B6">
    <property type="interactions" value="22"/>
</dbReference>
<dbReference type="GeneID" id="5232001"/>
<sequence>MKSARYAHDAITDRLKLYLTTTSIITTPNLKSLRRRYPPTQNIPKADNDTGSIIPCTRLTTDGKGDFYDEATGRKIHLKGINVDSQMKLPVEPYMPSYLGNCRDPHNIFFEGDTVSFVGRPFPLEDAPSHFQRIKSWGYNTIRYLLTWEAIEHEGPGKYDQSFADYTVQMLRIIGEIGGLYVFLEFHQDVWSRFSGGSGAPMWTFYAAGLEPKNFAETEAAILHNDPRFHDDSEIYHKMLWTSNYKRLASLVMFTLFYGGKNYFPDLMMNGENIQDYLQGKYLGSVDFIWKNICDNCGDLIDNGTILGFESMNEPNGGLIGHPRLDVLPANQQLRVGTTPTVFQTFMLGMGLTCEIDEYQISITGPRKSGTKIVDPKGVRAWVSPEIGAKLDLHYGFKRSENWVLGTCPFAEMGIWKWPPALLTTDLSELTQSQRLEITSKSILIDPDYYNKVLPQQNYEEKSHQGKIFAKIDSEVFINYHFVNHIIKFKQVIRKHAPDVFVLILTPVLEQPPDLAHDDRKIVDKKTVYCPHYYDGMSLMFKSWNSKYNVDTLGIMRGCYLNPVLGIVFGERAIRNCIRKQFAEMRRECNTYLGPIPIVMSETGMPFDMDEKRSYRNGKHISQTAALDALCNALEGAHNLSHTFWCYNSMNNHKWGDNWNNEDFSFWSPEDRNLEFDDYYEEEKVDTDPIENVTQRARKSSRTKRLKKKARNATKMGRTSSRHSSVSTTNSDSPSFYEESDTETSNSTLTSTAMGLSSSQASSIISLTSSNIKHRQLKNCYPSPDGVRAVNAVIRPYLMASRGTIVESEFDFKSRKFSLQLSVMKGAAENRFKPSVIFVPKWHFPFLDYGDIYLTSGYIKYNEELEYLEWYHAPDPSIVQEEEQEEEQEATATMKRQGSPIFTTETIVIKNNSGSLDEVKLTGGKSELGCPIT</sequence>
<feature type="compositionally biased region" description="Basic residues" evidence="4">
    <location>
        <begin position="696"/>
        <end position="712"/>
    </location>
</feature>
<dbReference type="STRING" id="379508.A5E3B6"/>
<feature type="domain" description="Glycoside hydrolase family 5 C-terminal" evidence="6">
    <location>
        <begin position="795"/>
        <end position="874"/>
    </location>
</feature>
<protein>
    <recommendedName>
        <fullName evidence="9">Glycosyl hydrolase</fullName>
    </recommendedName>
</protein>
<dbReference type="InterPro" id="IPR052066">
    <property type="entry name" value="Glycosphingolipid_Hydrolases"/>
</dbReference>
<name>A5E3B6_LODEL</name>
<feature type="region of interest" description="Disordered" evidence="4">
    <location>
        <begin position="685"/>
        <end position="753"/>
    </location>
</feature>
<evidence type="ECO:0008006" key="9">
    <source>
        <dbReference type="Google" id="ProtNLM"/>
    </source>
</evidence>
<dbReference type="InterPro" id="IPR001547">
    <property type="entry name" value="Glyco_hydro_5"/>
</dbReference>
<comment type="similarity">
    <text evidence="1">Belongs to the glycosyl hydrolase 5 (cellulase A) family.</text>
</comment>
<evidence type="ECO:0000259" key="5">
    <source>
        <dbReference type="Pfam" id="PF00150"/>
    </source>
</evidence>
<dbReference type="Proteomes" id="UP000001996">
    <property type="component" value="Unassembled WGS sequence"/>
</dbReference>
<keyword evidence="8" id="KW-1185">Reference proteome</keyword>
<evidence type="ECO:0000313" key="8">
    <source>
        <dbReference type="Proteomes" id="UP000001996"/>
    </source>
</evidence>
<dbReference type="InterPro" id="IPR013780">
    <property type="entry name" value="Glyco_hydro_b"/>
</dbReference>
<dbReference type="Gene3D" id="3.20.20.80">
    <property type="entry name" value="Glycosidases"/>
    <property type="match status" value="2"/>
</dbReference>
<dbReference type="EMBL" id="CH981528">
    <property type="protein sequence ID" value="EDK45924.1"/>
    <property type="molecule type" value="Genomic_DNA"/>
</dbReference>
<accession>A5E3B6</accession>
<dbReference type="InterPro" id="IPR017853">
    <property type="entry name" value="GH"/>
</dbReference>
<dbReference type="HOGENOM" id="CLU_009024_0_1_1"/>
<dbReference type="GO" id="GO:0000272">
    <property type="term" value="P:polysaccharide catabolic process"/>
    <property type="evidence" value="ECO:0007669"/>
    <property type="project" value="InterPro"/>
</dbReference>
<organism evidence="7 8">
    <name type="scientific">Lodderomyces elongisporus (strain ATCC 11503 / CBS 2605 / JCM 1781 / NBRC 1676 / NRRL YB-4239)</name>
    <name type="common">Yeast</name>
    <name type="synonym">Saccharomyces elongisporus</name>
    <dbReference type="NCBI Taxonomy" id="379508"/>
    <lineage>
        <taxon>Eukaryota</taxon>
        <taxon>Fungi</taxon>
        <taxon>Dikarya</taxon>
        <taxon>Ascomycota</taxon>
        <taxon>Saccharomycotina</taxon>
        <taxon>Pichiomycetes</taxon>
        <taxon>Debaryomycetaceae</taxon>
        <taxon>Candida/Lodderomyces clade</taxon>
        <taxon>Lodderomyces</taxon>
    </lineage>
</organism>
<reference evidence="7 8" key="1">
    <citation type="journal article" date="2009" name="Nature">
        <title>Evolution of pathogenicity and sexual reproduction in eight Candida genomes.</title>
        <authorList>
            <person name="Butler G."/>
            <person name="Rasmussen M.D."/>
            <person name="Lin M.F."/>
            <person name="Santos M.A."/>
            <person name="Sakthikumar S."/>
            <person name="Munro C.A."/>
            <person name="Rheinbay E."/>
            <person name="Grabherr M."/>
            <person name="Forche A."/>
            <person name="Reedy J.L."/>
            <person name="Agrafioti I."/>
            <person name="Arnaud M.B."/>
            <person name="Bates S."/>
            <person name="Brown A.J."/>
            <person name="Brunke S."/>
            <person name="Costanzo M.C."/>
            <person name="Fitzpatrick D.A."/>
            <person name="de Groot P.W."/>
            <person name="Harris D."/>
            <person name="Hoyer L.L."/>
            <person name="Hube B."/>
            <person name="Klis F.M."/>
            <person name="Kodira C."/>
            <person name="Lennard N."/>
            <person name="Logue M.E."/>
            <person name="Martin R."/>
            <person name="Neiman A.M."/>
            <person name="Nikolaou E."/>
            <person name="Quail M.A."/>
            <person name="Quinn J."/>
            <person name="Santos M.C."/>
            <person name="Schmitzberger F.F."/>
            <person name="Sherlock G."/>
            <person name="Shah P."/>
            <person name="Silverstein K.A."/>
            <person name="Skrzypek M.S."/>
            <person name="Soll D."/>
            <person name="Staggs R."/>
            <person name="Stansfield I."/>
            <person name="Stumpf M.P."/>
            <person name="Sudbery P.E."/>
            <person name="Srikantha T."/>
            <person name="Zeng Q."/>
            <person name="Berman J."/>
            <person name="Berriman M."/>
            <person name="Heitman J."/>
            <person name="Gow N.A."/>
            <person name="Lorenz M.C."/>
            <person name="Birren B.W."/>
            <person name="Kellis M."/>
            <person name="Cuomo C.A."/>
        </authorList>
    </citation>
    <scope>NUCLEOTIDE SEQUENCE [LARGE SCALE GENOMIC DNA]</scope>
    <source>
        <strain evidence="8">ATCC 11503 / BCRC 21390 / CBS 2605 / JCM 1781 / NBRC 1676 / NRRL YB-4239</strain>
    </source>
</reference>
<keyword evidence="2" id="KW-0378">Hydrolase</keyword>
<dbReference type="PROSITE" id="PS00659">
    <property type="entry name" value="GLYCOSYL_HYDROL_F5"/>
    <property type="match status" value="1"/>
</dbReference>
<feature type="compositionally biased region" description="Low complexity" evidence="4">
    <location>
        <begin position="722"/>
        <end position="735"/>
    </location>
</feature>
<evidence type="ECO:0000313" key="7">
    <source>
        <dbReference type="EMBL" id="EDK45924.1"/>
    </source>
</evidence>
<dbReference type="OMA" id="MWQTFLT"/>
<proteinExistence type="inferred from homology"/>
<dbReference type="GO" id="GO:0005829">
    <property type="term" value="C:cytosol"/>
    <property type="evidence" value="ECO:0007669"/>
    <property type="project" value="EnsemblFungi"/>
</dbReference>
<dbReference type="InterPro" id="IPR018087">
    <property type="entry name" value="Glyco_hydro_5_CS"/>
</dbReference>
<keyword evidence="3" id="KW-0326">Glycosidase</keyword>
<dbReference type="PANTHER" id="PTHR31308:SF5">
    <property type="entry name" value="ERGOSTERYL-BETA-GLUCOSIDASE"/>
    <property type="match status" value="1"/>
</dbReference>
<feature type="domain" description="Glycoside hydrolase family 5" evidence="5">
    <location>
        <begin position="126"/>
        <end position="317"/>
    </location>
</feature>
<evidence type="ECO:0000256" key="1">
    <source>
        <dbReference type="ARBA" id="ARBA00005641"/>
    </source>
</evidence>
<dbReference type="KEGG" id="lel:PVL30_004924"/>
<gene>
    <name evidence="7" type="ORF">LELG_04103</name>
</gene>
<dbReference type="Gene3D" id="2.60.40.1180">
    <property type="entry name" value="Golgi alpha-mannosidase II"/>
    <property type="match status" value="1"/>
</dbReference>
<dbReference type="eggNOG" id="ENOG502QPU8">
    <property type="taxonomic scope" value="Eukaryota"/>
</dbReference>
<dbReference type="FunFam" id="3.20.20.80:FF:000174">
    <property type="entry name" value="YIR007W-like protein"/>
    <property type="match status" value="1"/>
</dbReference>